<reference evidence="6 7" key="1">
    <citation type="submission" date="2024-02" db="EMBL/GenBank/DDBJ databases">
        <title>De novo assembly and annotation of 12 fungi associated with fruit tree decline syndrome in Ontario, Canada.</title>
        <authorList>
            <person name="Sulman M."/>
            <person name="Ellouze W."/>
            <person name="Ilyukhin E."/>
        </authorList>
    </citation>
    <scope>NUCLEOTIDE SEQUENCE [LARGE SCALE GENOMIC DNA]</scope>
    <source>
        <strain evidence="6 7">M11/M66-122</strain>
    </source>
</reference>
<evidence type="ECO:0000256" key="3">
    <source>
        <dbReference type="ARBA" id="ARBA00022827"/>
    </source>
</evidence>
<dbReference type="PANTHER" id="PTHR42973:SF53">
    <property type="entry name" value="FAD-BINDING PCMH-TYPE DOMAIN-CONTAINING PROTEIN-RELATED"/>
    <property type="match status" value="1"/>
</dbReference>
<dbReference type="PANTHER" id="PTHR42973">
    <property type="entry name" value="BINDING OXIDOREDUCTASE, PUTATIVE (AFU_ORTHOLOGUE AFUA_1G17690)-RELATED"/>
    <property type="match status" value="1"/>
</dbReference>
<dbReference type="Pfam" id="PF01565">
    <property type="entry name" value="FAD_binding_4"/>
    <property type="match status" value="1"/>
</dbReference>
<sequence length="399" mass="43443">MAIKALVTAKERIAIRSGGHAPLAGSNNLQSGVTIDLSHSNSIQYDGDSELVIFGPGVRWKHIYTVLQEHGRIVAGGREGETGVAGFLLGGGNTWFTAQKGFACDNVVSYDVVLADGHIVTAKKGAHDELFRALKGGSNNFGVAVSFTMSTIPYQNIWGGTTMSSKEHIPDAIRAVARFTTNLPSHLGSSLIAGINYVPQVKDIIIGGALVETQGRQDAPAFAEWSNHWLDESATWFTLTIKNDTRIMCKAAEVHDLLVNDLKSYIPEGDFYTQCIFQPLPLTFAKHSVEVGGNVLGIEHNGFDGFILQLNAMVKTADQDNFAYQRVKAGIQTIKQFAEAEKGLLDWIYINYADRSQGPLRSYGEENVKLMERVAETYDPNGVFQTLCPGGFKLRKGAS</sequence>
<dbReference type="InterPro" id="IPR006094">
    <property type="entry name" value="Oxid_FAD_bind_N"/>
</dbReference>
<keyword evidence="3" id="KW-0274">FAD</keyword>
<evidence type="ECO:0000259" key="5">
    <source>
        <dbReference type="PROSITE" id="PS51387"/>
    </source>
</evidence>
<protein>
    <recommendedName>
        <fullName evidence="5">FAD-binding PCMH-type domain-containing protein</fullName>
    </recommendedName>
</protein>
<evidence type="ECO:0000313" key="7">
    <source>
        <dbReference type="Proteomes" id="UP001320420"/>
    </source>
</evidence>
<dbReference type="SUPFAM" id="SSF56176">
    <property type="entry name" value="FAD-binding/transporter-associated domain-like"/>
    <property type="match status" value="1"/>
</dbReference>
<keyword evidence="2" id="KW-0285">Flavoprotein</keyword>
<dbReference type="GO" id="GO:0071949">
    <property type="term" value="F:FAD binding"/>
    <property type="evidence" value="ECO:0007669"/>
    <property type="project" value="InterPro"/>
</dbReference>
<dbReference type="AlphaFoldDB" id="A0AAN9UNB0"/>
<dbReference type="Gene3D" id="3.30.465.10">
    <property type="match status" value="1"/>
</dbReference>
<evidence type="ECO:0000256" key="4">
    <source>
        <dbReference type="ARBA" id="ARBA00023002"/>
    </source>
</evidence>
<feature type="domain" description="FAD-binding PCMH-type" evidence="5">
    <location>
        <begin position="1"/>
        <end position="154"/>
    </location>
</feature>
<comment type="caution">
    <text evidence="6">The sequence shown here is derived from an EMBL/GenBank/DDBJ whole genome shotgun (WGS) entry which is preliminary data.</text>
</comment>
<keyword evidence="7" id="KW-1185">Reference proteome</keyword>
<evidence type="ECO:0000256" key="1">
    <source>
        <dbReference type="ARBA" id="ARBA00005466"/>
    </source>
</evidence>
<keyword evidence="4" id="KW-0560">Oxidoreductase</keyword>
<dbReference type="InterPro" id="IPR016169">
    <property type="entry name" value="FAD-bd_PCMH_sub2"/>
</dbReference>
<comment type="similarity">
    <text evidence="1">Belongs to the oxygen-dependent FAD-linked oxidoreductase family.</text>
</comment>
<dbReference type="InterPro" id="IPR036318">
    <property type="entry name" value="FAD-bd_PCMH-like_sf"/>
</dbReference>
<accession>A0AAN9UNB0</accession>
<name>A0AAN9UNB0_9PEZI</name>
<proteinExistence type="inferred from homology"/>
<dbReference type="EMBL" id="JAKJXP020000067">
    <property type="protein sequence ID" value="KAK7750277.1"/>
    <property type="molecule type" value="Genomic_DNA"/>
</dbReference>
<dbReference type="InterPro" id="IPR050416">
    <property type="entry name" value="FAD-linked_Oxidoreductase"/>
</dbReference>
<organism evidence="6 7">
    <name type="scientific">Diatrype stigma</name>
    <dbReference type="NCBI Taxonomy" id="117547"/>
    <lineage>
        <taxon>Eukaryota</taxon>
        <taxon>Fungi</taxon>
        <taxon>Dikarya</taxon>
        <taxon>Ascomycota</taxon>
        <taxon>Pezizomycotina</taxon>
        <taxon>Sordariomycetes</taxon>
        <taxon>Xylariomycetidae</taxon>
        <taxon>Xylariales</taxon>
        <taxon>Diatrypaceae</taxon>
        <taxon>Diatrype</taxon>
    </lineage>
</organism>
<dbReference type="GO" id="GO:0016491">
    <property type="term" value="F:oxidoreductase activity"/>
    <property type="evidence" value="ECO:0007669"/>
    <property type="project" value="UniProtKB-KW"/>
</dbReference>
<dbReference type="Proteomes" id="UP001320420">
    <property type="component" value="Unassembled WGS sequence"/>
</dbReference>
<dbReference type="InterPro" id="IPR016166">
    <property type="entry name" value="FAD-bd_PCMH"/>
</dbReference>
<gene>
    <name evidence="6" type="ORF">SLS62_007794</name>
</gene>
<evidence type="ECO:0000256" key="2">
    <source>
        <dbReference type="ARBA" id="ARBA00022630"/>
    </source>
</evidence>
<evidence type="ECO:0000313" key="6">
    <source>
        <dbReference type="EMBL" id="KAK7750277.1"/>
    </source>
</evidence>
<dbReference type="PROSITE" id="PS51387">
    <property type="entry name" value="FAD_PCMH"/>
    <property type="match status" value="1"/>
</dbReference>